<comment type="caution">
    <text evidence="1">The sequence shown here is derived from an EMBL/GenBank/DDBJ whole genome shotgun (WGS) entry which is preliminary data.</text>
</comment>
<accession>A0A9D2MHU2</accession>
<dbReference type="AlphaFoldDB" id="A0A9D2MHU2"/>
<organism evidence="1 2">
    <name type="scientific">Candidatus Eubacterium faecale</name>
    <dbReference type="NCBI Taxonomy" id="2838568"/>
    <lineage>
        <taxon>Bacteria</taxon>
        <taxon>Bacillati</taxon>
        <taxon>Bacillota</taxon>
        <taxon>Clostridia</taxon>
        <taxon>Eubacteriales</taxon>
        <taxon>Eubacteriaceae</taxon>
        <taxon>Eubacterium</taxon>
    </lineage>
</organism>
<proteinExistence type="predicted"/>
<sequence length="54" mass="5803">MKQKSPLGKTLSGRIAMGERLCLFPRGLPLITSGAAIGKEVTSFTDIIVPFIKN</sequence>
<protein>
    <submittedName>
        <fullName evidence="1">Uncharacterized protein</fullName>
    </submittedName>
</protein>
<reference evidence="1" key="2">
    <citation type="submission" date="2021-04" db="EMBL/GenBank/DDBJ databases">
        <authorList>
            <person name="Gilroy R."/>
        </authorList>
    </citation>
    <scope>NUCLEOTIDE SEQUENCE</scope>
    <source>
        <strain evidence="1">CHK188-16595</strain>
    </source>
</reference>
<dbReference type="Proteomes" id="UP000823877">
    <property type="component" value="Unassembled WGS sequence"/>
</dbReference>
<evidence type="ECO:0000313" key="1">
    <source>
        <dbReference type="EMBL" id="HJB75100.1"/>
    </source>
</evidence>
<name>A0A9D2MHU2_9FIRM</name>
<reference evidence="1" key="1">
    <citation type="journal article" date="2021" name="PeerJ">
        <title>Extensive microbial diversity within the chicken gut microbiome revealed by metagenomics and culture.</title>
        <authorList>
            <person name="Gilroy R."/>
            <person name="Ravi A."/>
            <person name="Getino M."/>
            <person name="Pursley I."/>
            <person name="Horton D.L."/>
            <person name="Alikhan N.F."/>
            <person name="Baker D."/>
            <person name="Gharbi K."/>
            <person name="Hall N."/>
            <person name="Watson M."/>
            <person name="Adriaenssens E.M."/>
            <person name="Foster-Nyarko E."/>
            <person name="Jarju S."/>
            <person name="Secka A."/>
            <person name="Antonio M."/>
            <person name="Oren A."/>
            <person name="Chaudhuri R.R."/>
            <person name="La Ragione R."/>
            <person name="Hildebrand F."/>
            <person name="Pallen M.J."/>
        </authorList>
    </citation>
    <scope>NUCLEOTIDE SEQUENCE</scope>
    <source>
        <strain evidence="1">CHK188-16595</strain>
    </source>
</reference>
<gene>
    <name evidence="1" type="ORF">IAA37_05415</name>
</gene>
<evidence type="ECO:0000313" key="2">
    <source>
        <dbReference type="Proteomes" id="UP000823877"/>
    </source>
</evidence>
<dbReference type="EMBL" id="DWXN01000010">
    <property type="protein sequence ID" value="HJB75100.1"/>
    <property type="molecule type" value="Genomic_DNA"/>
</dbReference>